<dbReference type="GO" id="GO:0016020">
    <property type="term" value="C:membrane"/>
    <property type="evidence" value="ECO:0007669"/>
    <property type="project" value="UniProtKB-SubCell"/>
</dbReference>
<accession>A0A167N1H4</accession>
<feature type="compositionally biased region" description="Polar residues" evidence="5">
    <location>
        <begin position="256"/>
        <end position="267"/>
    </location>
</feature>
<feature type="transmembrane region" description="Helical" evidence="6">
    <location>
        <begin position="169"/>
        <end position="196"/>
    </location>
</feature>
<feature type="transmembrane region" description="Helical" evidence="6">
    <location>
        <begin position="72"/>
        <end position="94"/>
    </location>
</feature>
<dbReference type="AlphaFoldDB" id="A0A167N1H4"/>
<dbReference type="RefSeq" id="XP_018292784.1">
    <property type="nucleotide sequence ID" value="XM_018433385.1"/>
</dbReference>
<evidence type="ECO:0000256" key="1">
    <source>
        <dbReference type="ARBA" id="ARBA00004141"/>
    </source>
</evidence>
<dbReference type="PRINTS" id="PR00259">
    <property type="entry name" value="TMFOUR"/>
</dbReference>
<sequence>MSKWYMITTNLLFACLGIAFMAFGLLGYRDSFKGATLFPHIIFTLMAILGAVIIVAALFGILGAYVKKKSLILVYMAIVLIALVYQVVIGVKVYQKASNTMQYLSTLWSSSNVHYRTHIQDQFSCCGFNNVMDNPAITDVCNPQHGIASAPPPCFDALTSYVHTSFKQVYLVVFAALAIEILALSNAITLLCTQAMDPDDEERRRRRKSGIRLDDLQSPDTLTGPNNHYYDEPKRENRKPDTINDNRYDSYDQYKQKQSNTYGDKYY</sequence>
<keyword evidence="2 6" id="KW-0812">Transmembrane</keyword>
<comment type="subcellular location">
    <subcellularLocation>
        <location evidence="1">Membrane</location>
        <topology evidence="1">Multi-pass membrane protein</topology>
    </subcellularLocation>
</comment>
<evidence type="ECO:0000313" key="8">
    <source>
        <dbReference type="Proteomes" id="UP000077315"/>
    </source>
</evidence>
<dbReference type="InterPro" id="IPR018499">
    <property type="entry name" value="Tetraspanin/Peripherin"/>
</dbReference>
<keyword evidence="8" id="KW-1185">Reference proteome</keyword>
<dbReference type="PROSITE" id="PS51257">
    <property type="entry name" value="PROKAR_LIPOPROTEIN"/>
    <property type="match status" value="1"/>
</dbReference>
<dbReference type="Proteomes" id="UP000077315">
    <property type="component" value="Unassembled WGS sequence"/>
</dbReference>
<proteinExistence type="predicted"/>
<feature type="transmembrane region" description="Helical" evidence="6">
    <location>
        <begin position="7"/>
        <end position="28"/>
    </location>
</feature>
<evidence type="ECO:0000256" key="5">
    <source>
        <dbReference type="SAM" id="MobiDB-lite"/>
    </source>
</evidence>
<evidence type="ECO:0000313" key="7">
    <source>
        <dbReference type="EMBL" id="OAD74744.1"/>
    </source>
</evidence>
<dbReference type="InParanoid" id="A0A167N1H4"/>
<organism evidence="7 8">
    <name type="scientific">Phycomyces blakesleeanus (strain ATCC 8743b / DSM 1359 / FGSC 10004 / NBRC 33097 / NRRL 1555)</name>
    <dbReference type="NCBI Taxonomy" id="763407"/>
    <lineage>
        <taxon>Eukaryota</taxon>
        <taxon>Fungi</taxon>
        <taxon>Fungi incertae sedis</taxon>
        <taxon>Mucoromycota</taxon>
        <taxon>Mucoromycotina</taxon>
        <taxon>Mucoromycetes</taxon>
        <taxon>Mucorales</taxon>
        <taxon>Phycomycetaceae</taxon>
        <taxon>Phycomyces</taxon>
    </lineage>
</organism>
<dbReference type="VEuPathDB" id="FungiDB:PHYBLDRAFT_155124"/>
<feature type="compositionally biased region" description="Basic and acidic residues" evidence="5">
    <location>
        <begin position="229"/>
        <end position="255"/>
    </location>
</feature>
<name>A0A167N1H4_PHYB8</name>
<dbReference type="InterPro" id="IPR008952">
    <property type="entry name" value="Tetraspanin_EC2_sf"/>
</dbReference>
<protein>
    <recommendedName>
        <fullName evidence="9">Tetraspanin</fullName>
    </recommendedName>
</protein>
<dbReference type="Pfam" id="PF00335">
    <property type="entry name" value="Tetraspanin"/>
    <property type="match status" value="1"/>
</dbReference>
<dbReference type="PANTHER" id="PTHR19282">
    <property type="entry name" value="TETRASPANIN"/>
    <property type="match status" value="1"/>
</dbReference>
<keyword evidence="4 6" id="KW-0472">Membrane</keyword>
<reference evidence="8" key="1">
    <citation type="submission" date="2015-06" db="EMBL/GenBank/DDBJ databases">
        <title>Expansion of signal transduction pathways in fungi by whole-genome duplication.</title>
        <authorList>
            <consortium name="DOE Joint Genome Institute"/>
            <person name="Corrochano L.M."/>
            <person name="Kuo A."/>
            <person name="Marcet-Houben M."/>
            <person name="Polaino S."/>
            <person name="Salamov A."/>
            <person name="Villalobos J.M."/>
            <person name="Alvarez M.I."/>
            <person name="Avalos J."/>
            <person name="Benito E.P."/>
            <person name="Benoit I."/>
            <person name="Burger G."/>
            <person name="Camino L.P."/>
            <person name="Canovas D."/>
            <person name="Cerda-Olmedo E."/>
            <person name="Cheng J.-F."/>
            <person name="Dominguez A."/>
            <person name="Elias M."/>
            <person name="Eslava A.P."/>
            <person name="Glaser F."/>
            <person name="Grimwood J."/>
            <person name="Gutierrez G."/>
            <person name="Heitman J."/>
            <person name="Henrissat B."/>
            <person name="Iturriaga E.A."/>
            <person name="Lang B.F."/>
            <person name="Lavin J.L."/>
            <person name="Lee S."/>
            <person name="Li W."/>
            <person name="Lindquist E."/>
            <person name="Lopez-Garcia S."/>
            <person name="Luque E.M."/>
            <person name="Marcos A.T."/>
            <person name="Martin J."/>
            <person name="McCluskey K."/>
            <person name="Medina H.R."/>
            <person name="Miralles-Duran A."/>
            <person name="Miyazaki A."/>
            <person name="Munoz-Torres E."/>
            <person name="Oguiza J.A."/>
            <person name="Ohm R."/>
            <person name="Olmedo M."/>
            <person name="Orejas M."/>
            <person name="Ortiz-Castellanos L."/>
            <person name="Pisabarro A.G."/>
            <person name="Rodriguez-Romero J."/>
            <person name="Ruiz-Herrera J."/>
            <person name="Ruiz-Vazquez R."/>
            <person name="Sanz C."/>
            <person name="Schackwitz W."/>
            <person name="Schmutz J."/>
            <person name="Shahriari M."/>
            <person name="Shelest E."/>
            <person name="Silva-Franco F."/>
            <person name="Soanes D."/>
            <person name="Syed K."/>
            <person name="Tagua V.G."/>
            <person name="Talbot N.J."/>
            <person name="Thon M."/>
            <person name="De vries R.P."/>
            <person name="Wiebenga A."/>
            <person name="Yadav J.S."/>
            <person name="Braun E.L."/>
            <person name="Baker S."/>
            <person name="Garre V."/>
            <person name="Horwitz B."/>
            <person name="Torres-Martinez S."/>
            <person name="Idnurm A."/>
            <person name="Herrera-Estrella A."/>
            <person name="Gabaldon T."/>
            <person name="Grigoriev I.V."/>
        </authorList>
    </citation>
    <scope>NUCLEOTIDE SEQUENCE [LARGE SCALE GENOMIC DNA]</scope>
    <source>
        <strain evidence="8">NRRL 1555(-)</strain>
    </source>
</reference>
<dbReference type="STRING" id="763407.A0A167N1H4"/>
<gene>
    <name evidence="7" type="ORF">PHYBLDRAFT_155124</name>
</gene>
<evidence type="ECO:0008006" key="9">
    <source>
        <dbReference type="Google" id="ProtNLM"/>
    </source>
</evidence>
<keyword evidence="3 6" id="KW-1133">Transmembrane helix</keyword>
<dbReference type="SUPFAM" id="SSF48652">
    <property type="entry name" value="Tetraspanin"/>
    <property type="match status" value="1"/>
</dbReference>
<dbReference type="EMBL" id="KV440978">
    <property type="protein sequence ID" value="OAD74744.1"/>
    <property type="molecule type" value="Genomic_DNA"/>
</dbReference>
<evidence type="ECO:0000256" key="6">
    <source>
        <dbReference type="SAM" id="Phobius"/>
    </source>
</evidence>
<feature type="transmembrane region" description="Helical" evidence="6">
    <location>
        <begin position="40"/>
        <end position="65"/>
    </location>
</feature>
<evidence type="ECO:0000256" key="3">
    <source>
        <dbReference type="ARBA" id="ARBA00022989"/>
    </source>
</evidence>
<evidence type="ECO:0000256" key="4">
    <source>
        <dbReference type="ARBA" id="ARBA00023136"/>
    </source>
</evidence>
<dbReference type="GeneID" id="28994291"/>
<dbReference type="OrthoDB" id="2279611at2759"/>
<feature type="region of interest" description="Disordered" evidence="5">
    <location>
        <begin position="198"/>
        <end position="267"/>
    </location>
</feature>
<evidence type="ECO:0000256" key="2">
    <source>
        <dbReference type="ARBA" id="ARBA00022692"/>
    </source>
</evidence>